<keyword evidence="3 7" id="KW-1133">Transmembrane helix</keyword>
<keyword evidence="6" id="KW-0012">Acyltransferase</keyword>
<keyword evidence="2 7" id="KW-0812">Transmembrane</keyword>
<proteinExistence type="predicted"/>
<dbReference type="VEuPathDB" id="AmoebaDB:KM1_268210"/>
<dbReference type="KEGG" id="ehi:EHI_163570"/>
<evidence type="ECO:0000313" key="9">
    <source>
        <dbReference type="Proteomes" id="UP000001926"/>
    </source>
</evidence>
<dbReference type="GO" id="GO:0006629">
    <property type="term" value="P:lipid metabolic process"/>
    <property type="evidence" value="ECO:0007669"/>
    <property type="project" value="UniProtKB-KW"/>
</dbReference>
<feature type="transmembrane region" description="Helical" evidence="7">
    <location>
        <begin position="174"/>
        <end position="192"/>
    </location>
</feature>
<name>C4M3T8_ENTH1</name>
<evidence type="ECO:0000256" key="6">
    <source>
        <dbReference type="ARBA" id="ARBA00023315"/>
    </source>
</evidence>
<dbReference type="PANTHER" id="PTHR23063">
    <property type="entry name" value="PHOSPHOLIPID ACYLTRANSFERASE"/>
    <property type="match status" value="1"/>
</dbReference>
<dbReference type="Gene3D" id="3.30.450.30">
    <property type="entry name" value="Dynein light chain 2a, cytoplasmic"/>
    <property type="match status" value="1"/>
</dbReference>
<dbReference type="GO" id="GO:0005783">
    <property type="term" value="C:endoplasmic reticulum"/>
    <property type="evidence" value="ECO:0000318"/>
    <property type="project" value="GO_Central"/>
</dbReference>
<gene>
    <name evidence="8" type="ORF">EHI_163570</name>
</gene>
<sequence length="380" mass="43399">MLNVKQLYQTIESMISVNIEQVTICTQQGKVLTYAGSDEVHAEVIASMFSQQFNNESSVREIILHYENGPIYVTPLSPSVFLVIIGSRIAHLGLIVQKAKLVKEIIGDSLEQFVKEGEENFKTGIHPFMTQNQFSIQTLLFGIVVFPIKVIMVIDALVFLYISEMLPMNSIIQFIQNCLLRIILFVCGIYSIQITDKSTNKRVIVSNHQSFLDIVIYRYLLNAVFVYPTEQNIESEDVYELNLFQAIRRSIFNTPLTLFKKTKLELVKSNHIIYFVEGTTENGTIVLKSQLLPIQNINPLTLSGLKYISSFNTFYSQATPFIKYVFGILSQMHCKVHLTLETYTEINEEIISHFFRNTLKVATSSFSSYDKSEFVKLASK</sequence>
<feature type="transmembrane region" description="Helical" evidence="7">
    <location>
        <begin position="139"/>
        <end position="162"/>
    </location>
</feature>
<dbReference type="RefSeq" id="XP_649859.2">
    <property type="nucleotide sequence ID" value="XM_644767.2"/>
</dbReference>
<keyword evidence="4" id="KW-0443">Lipid metabolism</keyword>
<protein>
    <submittedName>
        <fullName evidence="8">Uncharacterized protein</fullName>
    </submittedName>
</protein>
<evidence type="ECO:0000256" key="5">
    <source>
        <dbReference type="ARBA" id="ARBA00023136"/>
    </source>
</evidence>
<dbReference type="OMA" id="PIENTAF"/>
<dbReference type="VEuPathDB" id="AmoebaDB:EHI7A_173390"/>
<dbReference type="SUPFAM" id="SSF103196">
    <property type="entry name" value="Roadblock/LC7 domain"/>
    <property type="match status" value="1"/>
</dbReference>
<keyword evidence="5 7" id="KW-0472">Membrane</keyword>
<dbReference type="VEuPathDB" id="AmoebaDB:EHI_163570"/>
<dbReference type="OrthoDB" id="272512at2759"/>
<evidence type="ECO:0000256" key="4">
    <source>
        <dbReference type="ARBA" id="ARBA00023098"/>
    </source>
</evidence>
<evidence type="ECO:0000256" key="3">
    <source>
        <dbReference type="ARBA" id="ARBA00022989"/>
    </source>
</evidence>
<evidence type="ECO:0000256" key="1">
    <source>
        <dbReference type="ARBA" id="ARBA00022679"/>
    </source>
</evidence>
<organism evidence="8 9">
    <name type="scientific">Entamoeba histolytica (strain ATCC 30459 / HM-1:IMSS / ABRM)</name>
    <dbReference type="NCBI Taxonomy" id="294381"/>
    <lineage>
        <taxon>Eukaryota</taxon>
        <taxon>Amoebozoa</taxon>
        <taxon>Evosea</taxon>
        <taxon>Archamoebae</taxon>
        <taxon>Mastigamoebida</taxon>
        <taxon>Entamoebidae</taxon>
        <taxon>Entamoeba</taxon>
    </lineage>
</organism>
<reference evidence="8" key="1">
    <citation type="journal article" date="2005" name="Nature">
        <title>The genome of the protist parasite Entamoeba histolytica.</title>
        <authorList>
            <person name="Loftus B."/>
            <person name="Anderson I."/>
            <person name="Davies R."/>
            <person name="Alsmark U.C."/>
            <person name="Samuelson J."/>
            <person name="Amedeo P."/>
            <person name="Roncaglia P."/>
            <person name="Berriman M."/>
            <person name="Hirt R.P."/>
            <person name="Mann B.J."/>
            <person name="Nozaki T."/>
            <person name="Suh B."/>
            <person name="Pop M."/>
            <person name="Duchene M."/>
            <person name="Ackers J."/>
            <person name="Tannich E."/>
            <person name="Leippe M."/>
            <person name="Hofer M."/>
            <person name="Bruchhaus I."/>
            <person name="Willhoeft U."/>
            <person name="Bhattacharya A."/>
            <person name="Chillingworth T."/>
            <person name="Churcher C."/>
            <person name="Hance Z."/>
            <person name="Harris B."/>
            <person name="Harris D."/>
            <person name="Jagels K."/>
            <person name="Moule S."/>
            <person name="Mungall K."/>
            <person name="Ormond D."/>
            <person name="Squares R."/>
            <person name="Whitehead S."/>
            <person name="Quail M.A."/>
            <person name="Rabbinowitsch E."/>
            <person name="Norbertczak H."/>
            <person name="Price C."/>
            <person name="Wang Z."/>
            <person name="Guillen N."/>
            <person name="Gilchrist C."/>
            <person name="Stroup S.E."/>
            <person name="Bhattacharya S."/>
            <person name="Lohia A."/>
            <person name="Foster P.G."/>
            <person name="Sicheritz-Ponten T."/>
            <person name="Weber C."/>
            <person name="Singh U."/>
            <person name="Mukherjee C."/>
            <person name="El-Sayed N.M."/>
            <person name="Petri W.A.Jr."/>
            <person name="Clark C.G."/>
            <person name="Embley T.M."/>
            <person name="Barrell B."/>
            <person name="Fraser C.M."/>
            <person name="Hall N."/>
        </authorList>
    </citation>
    <scope>NUCLEOTIDE SEQUENCE [LARGE SCALE GENOMIC DNA]</scope>
    <source>
        <strain evidence="8">HM-1:IMSS</strain>
    </source>
</reference>
<dbReference type="VEuPathDB" id="AmoebaDB:EHI8A_198170"/>
<dbReference type="SUPFAM" id="SSF69593">
    <property type="entry name" value="Glycerol-3-phosphate (1)-acyltransferase"/>
    <property type="match status" value="1"/>
</dbReference>
<dbReference type="PANTHER" id="PTHR23063:SF52">
    <property type="entry name" value="LYSOPHOSPHATIDYLCHOLINE ACYLTRANSFERASE"/>
    <property type="match status" value="1"/>
</dbReference>
<dbReference type="GeneID" id="3404154"/>
<dbReference type="AlphaFoldDB" id="C4M3T8"/>
<dbReference type="Proteomes" id="UP000001926">
    <property type="component" value="Partially assembled WGS sequence"/>
</dbReference>
<dbReference type="FunCoup" id="C4M3T8">
    <property type="interactions" value="8"/>
</dbReference>
<dbReference type="HOGENOM" id="CLU_728508_0_0_1"/>
<dbReference type="InParanoid" id="C4M3T8"/>
<dbReference type="VEuPathDB" id="AmoebaDB:EHI5A_072330"/>
<reference evidence="8" key="2">
    <citation type="submission" date="2007-03" db="EMBL/GenBank/DDBJ databases">
        <authorList>
            <person name="Lorenzi H."/>
            <person name="Amedeo P."/>
            <person name="Inman J."/>
            <person name="Schobel S."/>
            <person name="Caler E."/>
        </authorList>
    </citation>
    <scope>GENOME REANNOTATION</scope>
    <source>
        <strain evidence="8">HM-1:IMSS</strain>
    </source>
</reference>
<keyword evidence="9" id="KW-1185">Reference proteome</keyword>
<evidence type="ECO:0000256" key="2">
    <source>
        <dbReference type="ARBA" id="ARBA00022692"/>
    </source>
</evidence>
<dbReference type="GO" id="GO:0042171">
    <property type="term" value="F:lysophosphatidic acid acyltransferase activity"/>
    <property type="evidence" value="ECO:0000318"/>
    <property type="project" value="GO_Central"/>
</dbReference>
<evidence type="ECO:0000256" key="7">
    <source>
        <dbReference type="SAM" id="Phobius"/>
    </source>
</evidence>
<accession>C4M3T8</accession>
<keyword evidence="1" id="KW-0808">Transferase</keyword>
<evidence type="ECO:0000313" key="8">
    <source>
        <dbReference type="EMBL" id="EAL44471.2"/>
    </source>
</evidence>
<dbReference type="EMBL" id="DS571246">
    <property type="protein sequence ID" value="EAL44471.2"/>
    <property type="molecule type" value="Genomic_DNA"/>
</dbReference>